<dbReference type="Gene3D" id="2.40.50.140">
    <property type="entry name" value="Nucleic acid-binding proteins"/>
    <property type="match status" value="3"/>
</dbReference>
<keyword evidence="5" id="KW-1185">Reference proteome</keyword>
<reference evidence="5" key="1">
    <citation type="journal article" date="2024" name="IScience">
        <title>Strigolactones Initiate the Formation of Haustorium-like Structures in Castilleja.</title>
        <authorList>
            <person name="Buerger M."/>
            <person name="Peterson D."/>
            <person name="Chory J."/>
        </authorList>
    </citation>
    <scope>NUCLEOTIDE SEQUENCE [LARGE SCALE GENOMIC DNA]</scope>
</reference>
<dbReference type="CDD" id="cd04481">
    <property type="entry name" value="RPA1_DBD_B_like"/>
    <property type="match status" value="1"/>
</dbReference>
<evidence type="ECO:0000259" key="3">
    <source>
        <dbReference type="Pfam" id="PF08646"/>
    </source>
</evidence>
<organism evidence="4 5">
    <name type="scientific">Castilleja foliolosa</name>
    <dbReference type="NCBI Taxonomy" id="1961234"/>
    <lineage>
        <taxon>Eukaryota</taxon>
        <taxon>Viridiplantae</taxon>
        <taxon>Streptophyta</taxon>
        <taxon>Embryophyta</taxon>
        <taxon>Tracheophyta</taxon>
        <taxon>Spermatophyta</taxon>
        <taxon>Magnoliopsida</taxon>
        <taxon>eudicotyledons</taxon>
        <taxon>Gunneridae</taxon>
        <taxon>Pentapetalae</taxon>
        <taxon>asterids</taxon>
        <taxon>lamiids</taxon>
        <taxon>Lamiales</taxon>
        <taxon>Orobanchaceae</taxon>
        <taxon>Pedicularideae</taxon>
        <taxon>Castillejinae</taxon>
        <taxon>Castilleja</taxon>
    </lineage>
</organism>
<feature type="domain" description="Replication factor A C-terminal" evidence="3">
    <location>
        <begin position="326"/>
        <end position="440"/>
    </location>
</feature>
<dbReference type="InterPro" id="IPR003871">
    <property type="entry name" value="RFA1B/D_OB_1st"/>
</dbReference>
<name>A0ABD3DH08_9LAMI</name>
<dbReference type="Pfam" id="PF08646">
    <property type="entry name" value="Rep_fac-A_C"/>
    <property type="match status" value="1"/>
</dbReference>
<feature type="domain" description="Replication protein A 70 kDa DNA-binding subunit B/D first OB fold" evidence="2">
    <location>
        <begin position="14"/>
        <end position="116"/>
    </location>
</feature>
<gene>
    <name evidence="4" type="ORF">CASFOL_015185</name>
</gene>
<feature type="region of interest" description="Disordered" evidence="1">
    <location>
        <begin position="484"/>
        <end position="570"/>
    </location>
</feature>
<evidence type="ECO:0000313" key="5">
    <source>
        <dbReference type="Proteomes" id="UP001632038"/>
    </source>
</evidence>
<dbReference type="InterPro" id="IPR012340">
    <property type="entry name" value="NA-bd_OB-fold"/>
</dbReference>
<accession>A0ABD3DH08</accession>
<dbReference type="EMBL" id="JAVIJP010000017">
    <property type="protein sequence ID" value="KAL3640217.1"/>
    <property type="molecule type" value="Genomic_DNA"/>
</dbReference>
<dbReference type="AlphaFoldDB" id="A0ABD3DH08"/>
<feature type="compositionally biased region" description="Acidic residues" evidence="1">
    <location>
        <begin position="519"/>
        <end position="538"/>
    </location>
</feature>
<feature type="compositionally biased region" description="Acidic residues" evidence="1">
    <location>
        <begin position="499"/>
        <end position="512"/>
    </location>
</feature>
<sequence>MAASYSMSSLVYFNISELQPGRNTDGVKVRVIRCYRQPPFKKTDPDGTLELVLHDEIEDRIHATMDYGLFKQKKVDIVEGRLYKIRDFMVAHDMTSCRSTPNPLKLRLYKYTTITPFEDSDFPTSMYRFRDLWEIANDINVDNFQLLDVIGRVVSYRKPTFVAKCSTRRMDFTIANNVIGRVVSYQKPTFVAKCSTRRMDFTIANTENRKLGCSLWGDYIDPVLSIFEQEDSKPLIICIQFGKITRYRDEIKVANTFHITKVTLNGHGGVFKTFLDGMGEQELASQNTVIAEEIDDIYALFKHKKASVRTIDKLAGAKDGAICWIDGTIFEIQTKADWYYRSCKSCFKKMPRDENNRQCFICGEDNFTDNFRYKIIVGVADSGGCASLLMWDSQCTTLIGKSAKEMKRLTEKSGKLIPFEIEDSLMDKRVLFEIKCPAMKSNSDLPQFKVERVAVAQDIFDAYAEKYTPSKGSTTECLNELGTGNEASSRLRKGKEKVDCDETLENESDAEEEMKLAEGEDEAESEENLDHEDSEAGDDVTLKDLQGKKSIKPDAKYSSRKKRVKVNPDN</sequence>
<dbReference type="SUPFAM" id="SSF50249">
    <property type="entry name" value="Nucleic acid-binding proteins"/>
    <property type="match status" value="3"/>
</dbReference>
<feature type="compositionally biased region" description="Basic residues" evidence="1">
    <location>
        <begin position="558"/>
        <end position="570"/>
    </location>
</feature>
<dbReference type="PANTHER" id="PTHR47165:SF4">
    <property type="entry name" value="OS03G0429900 PROTEIN"/>
    <property type="match status" value="1"/>
</dbReference>
<protein>
    <recommendedName>
        <fullName evidence="6">Replication factor A C-terminal domain-containing protein</fullName>
    </recommendedName>
</protein>
<dbReference type="Proteomes" id="UP001632038">
    <property type="component" value="Unassembled WGS sequence"/>
</dbReference>
<dbReference type="InterPro" id="IPR013955">
    <property type="entry name" value="Rep_factor-A_C"/>
</dbReference>
<evidence type="ECO:0000259" key="2">
    <source>
        <dbReference type="Pfam" id="PF02721"/>
    </source>
</evidence>
<proteinExistence type="predicted"/>
<comment type="caution">
    <text evidence="4">The sequence shown here is derived from an EMBL/GenBank/DDBJ whole genome shotgun (WGS) entry which is preliminary data.</text>
</comment>
<dbReference type="CDD" id="cd04480">
    <property type="entry name" value="RPA1_DBD_A_like"/>
    <property type="match status" value="1"/>
</dbReference>
<evidence type="ECO:0000313" key="4">
    <source>
        <dbReference type="EMBL" id="KAL3640217.1"/>
    </source>
</evidence>
<evidence type="ECO:0000256" key="1">
    <source>
        <dbReference type="SAM" id="MobiDB-lite"/>
    </source>
</evidence>
<feature type="compositionally biased region" description="Basic and acidic residues" evidence="1">
    <location>
        <begin position="540"/>
        <end position="557"/>
    </location>
</feature>
<evidence type="ECO:0008006" key="6">
    <source>
        <dbReference type="Google" id="ProtNLM"/>
    </source>
</evidence>
<dbReference type="Pfam" id="PF02721">
    <property type="entry name" value="DUF223"/>
    <property type="match status" value="1"/>
</dbReference>
<dbReference type="PANTHER" id="PTHR47165">
    <property type="entry name" value="OS03G0429900 PROTEIN"/>
    <property type="match status" value="1"/>
</dbReference>